<sequence length="77" mass="8387">MFYHIGTVIAFLLPALSEGAHCGNGALPEREISEYILNPVNEYRKTLIDGKQKNGDSGQNLPPPKGMTLMVSGCLRL</sequence>
<dbReference type="Proteomes" id="UP000024635">
    <property type="component" value="Unassembled WGS sequence"/>
</dbReference>
<evidence type="ECO:0000313" key="3">
    <source>
        <dbReference type="Proteomes" id="UP000024635"/>
    </source>
</evidence>
<name>A0A016VRJ6_9BILA</name>
<evidence type="ECO:0000313" key="2">
    <source>
        <dbReference type="EMBL" id="EYC30015.1"/>
    </source>
</evidence>
<comment type="caution">
    <text evidence="2">The sequence shown here is derived from an EMBL/GenBank/DDBJ whole genome shotgun (WGS) entry which is preliminary data.</text>
</comment>
<dbReference type="EMBL" id="JARK01001341">
    <property type="protein sequence ID" value="EYC30015.1"/>
    <property type="molecule type" value="Genomic_DNA"/>
</dbReference>
<dbReference type="AlphaFoldDB" id="A0A016VRJ6"/>
<accession>A0A016VRJ6</accession>
<protein>
    <submittedName>
        <fullName evidence="2">Uncharacterized protein</fullName>
    </submittedName>
</protein>
<feature type="chain" id="PRO_5001490428" evidence="1">
    <location>
        <begin position="23"/>
        <end position="77"/>
    </location>
</feature>
<keyword evidence="1" id="KW-0732">Signal</keyword>
<keyword evidence="3" id="KW-1185">Reference proteome</keyword>
<gene>
    <name evidence="2" type="primary">Acey_s0005.g2397</name>
    <name evidence="2" type="ORF">Y032_0005g2397</name>
</gene>
<proteinExistence type="predicted"/>
<dbReference type="OrthoDB" id="5889127at2759"/>
<feature type="signal peptide" evidence="1">
    <location>
        <begin position="1"/>
        <end position="22"/>
    </location>
</feature>
<evidence type="ECO:0000256" key="1">
    <source>
        <dbReference type="SAM" id="SignalP"/>
    </source>
</evidence>
<organism evidence="2 3">
    <name type="scientific">Ancylostoma ceylanicum</name>
    <dbReference type="NCBI Taxonomy" id="53326"/>
    <lineage>
        <taxon>Eukaryota</taxon>
        <taxon>Metazoa</taxon>
        <taxon>Ecdysozoa</taxon>
        <taxon>Nematoda</taxon>
        <taxon>Chromadorea</taxon>
        <taxon>Rhabditida</taxon>
        <taxon>Rhabditina</taxon>
        <taxon>Rhabditomorpha</taxon>
        <taxon>Strongyloidea</taxon>
        <taxon>Ancylostomatidae</taxon>
        <taxon>Ancylostomatinae</taxon>
        <taxon>Ancylostoma</taxon>
    </lineage>
</organism>
<reference evidence="3" key="1">
    <citation type="journal article" date="2015" name="Nat. Genet.">
        <title>The genome and transcriptome of the zoonotic hookworm Ancylostoma ceylanicum identify infection-specific gene families.</title>
        <authorList>
            <person name="Schwarz E.M."/>
            <person name="Hu Y."/>
            <person name="Antoshechkin I."/>
            <person name="Miller M.M."/>
            <person name="Sternberg P.W."/>
            <person name="Aroian R.V."/>
        </authorList>
    </citation>
    <scope>NUCLEOTIDE SEQUENCE</scope>
    <source>
        <strain evidence="3">HY135</strain>
    </source>
</reference>